<dbReference type="SUPFAM" id="SSF55811">
    <property type="entry name" value="Nudix"/>
    <property type="match status" value="1"/>
</dbReference>
<evidence type="ECO:0000256" key="7">
    <source>
        <dbReference type="ARBA" id="ARBA00032272"/>
    </source>
</evidence>
<organism evidence="10 11">
    <name type="scientific">Bradyrhizobium erythrophlei</name>
    <dbReference type="NCBI Taxonomy" id="1437360"/>
    <lineage>
        <taxon>Bacteria</taxon>
        <taxon>Pseudomonadati</taxon>
        <taxon>Pseudomonadota</taxon>
        <taxon>Alphaproteobacteria</taxon>
        <taxon>Hyphomicrobiales</taxon>
        <taxon>Nitrobacteraceae</taxon>
        <taxon>Bradyrhizobium</taxon>
    </lineage>
</organism>
<dbReference type="InterPro" id="IPR020476">
    <property type="entry name" value="Nudix_hydrolase"/>
</dbReference>
<dbReference type="GO" id="GO:0006753">
    <property type="term" value="P:nucleoside phosphate metabolic process"/>
    <property type="evidence" value="ECO:0007669"/>
    <property type="project" value="TreeGrafter"/>
</dbReference>
<evidence type="ECO:0000256" key="6">
    <source>
        <dbReference type="ARBA" id="ARBA00032162"/>
    </source>
</evidence>
<keyword evidence="5 8" id="KW-0378">Hydrolase</keyword>
<dbReference type="InterPro" id="IPR015797">
    <property type="entry name" value="NUDIX_hydrolase-like_dom_sf"/>
</dbReference>
<dbReference type="CDD" id="cd03424">
    <property type="entry name" value="NUDIX_ADPRase_Nudt5_UGPPase_Nudt14"/>
    <property type="match status" value="1"/>
</dbReference>
<accession>A0A1M7UH42</accession>
<reference evidence="11" key="1">
    <citation type="submission" date="2016-11" db="EMBL/GenBank/DDBJ databases">
        <authorList>
            <person name="Varghese N."/>
            <person name="Submissions S."/>
        </authorList>
    </citation>
    <scope>NUCLEOTIDE SEQUENCE [LARGE SCALE GENOMIC DNA]</scope>
    <source>
        <strain evidence="11">GAS401</strain>
    </source>
</reference>
<proteinExistence type="inferred from homology"/>
<dbReference type="RefSeq" id="WP_172806085.1">
    <property type="nucleotide sequence ID" value="NZ_LT670849.1"/>
</dbReference>
<evidence type="ECO:0000256" key="4">
    <source>
        <dbReference type="ARBA" id="ARBA00016377"/>
    </source>
</evidence>
<evidence type="ECO:0000256" key="5">
    <source>
        <dbReference type="ARBA" id="ARBA00022801"/>
    </source>
</evidence>
<name>A0A1M7UH42_9BRAD</name>
<dbReference type="PANTHER" id="PTHR11839:SF18">
    <property type="entry name" value="NUDIX HYDROLASE DOMAIN-CONTAINING PROTEIN"/>
    <property type="match status" value="1"/>
</dbReference>
<dbReference type="PANTHER" id="PTHR11839">
    <property type="entry name" value="UDP/ADP-SUGAR PYROPHOSPHATASE"/>
    <property type="match status" value="1"/>
</dbReference>
<dbReference type="Pfam" id="PF00293">
    <property type="entry name" value="NUDIX"/>
    <property type="match status" value="1"/>
</dbReference>
<feature type="domain" description="Nudix hydrolase" evidence="9">
    <location>
        <begin position="40"/>
        <end position="168"/>
    </location>
</feature>
<evidence type="ECO:0000259" key="9">
    <source>
        <dbReference type="PROSITE" id="PS51462"/>
    </source>
</evidence>
<dbReference type="PRINTS" id="PR00502">
    <property type="entry name" value="NUDIXFAMILY"/>
</dbReference>
<dbReference type="Proteomes" id="UP000184096">
    <property type="component" value="Chromosome I"/>
</dbReference>
<evidence type="ECO:0000256" key="1">
    <source>
        <dbReference type="ARBA" id="ARBA00000847"/>
    </source>
</evidence>
<dbReference type="AlphaFoldDB" id="A0A1M7UH42"/>
<dbReference type="PROSITE" id="PS00893">
    <property type="entry name" value="NUDIX_BOX"/>
    <property type="match status" value="1"/>
</dbReference>
<dbReference type="Gene3D" id="3.90.79.10">
    <property type="entry name" value="Nucleoside Triphosphate Pyrophosphohydrolase"/>
    <property type="match status" value="1"/>
</dbReference>
<dbReference type="GO" id="GO:0019693">
    <property type="term" value="P:ribose phosphate metabolic process"/>
    <property type="evidence" value="ECO:0007669"/>
    <property type="project" value="TreeGrafter"/>
</dbReference>
<comment type="cofactor">
    <cofactor evidence="2">
        <name>Mg(2+)</name>
        <dbReference type="ChEBI" id="CHEBI:18420"/>
    </cofactor>
</comment>
<evidence type="ECO:0000256" key="3">
    <source>
        <dbReference type="ARBA" id="ARBA00007275"/>
    </source>
</evidence>
<dbReference type="InterPro" id="IPR000086">
    <property type="entry name" value="NUDIX_hydrolase_dom"/>
</dbReference>
<comment type="catalytic activity">
    <reaction evidence="1">
        <text>GDP-alpha-D-mannose + H2O = alpha-D-mannose 1-phosphate + GMP + 2 H(+)</text>
        <dbReference type="Rhea" id="RHEA:27978"/>
        <dbReference type="ChEBI" id="CHEBI:15377"/>
        <dbReference type="ChEBI" id="CHEBI:15378"/>
        <dbReference type="ChEBI" id="CHEBI:57527"/>
        <dbReference type="ChEBI" id="CHEBI:58115"/>
        <dbReference type="ChEBI" id="CHEBI:58409"/>
    </reaction>
</comment>
<keyword evidence="11" id="KW-1185">Reference proteome</keyword>
<dbReference type="PROSITE" id="PS51462">
    <property type="entry name" value="NUDIX"/>
    <property type="match status" value="1"/>
</dbReference>
<gene>
    <name evidence="10" type="ORF">SAMN05444170_5073</name>
</gene>
<dbReference type="InterPro" id="IPR020084">
    <property type="entry name" value="NUDIX_hydrolase_CS"/>
</dbReference>
<evidence type="ECO:0000313" key="10">
    <source>
        <dbReference type="EMBL" id="SHN82309.1"/>
    </source>
</evidence>
<evidence type="ECO:0000256" key="8">
    <source>
        <dbReference type="RuleBase" id="RU003476"/>
    </source>
</evidence>
<protein>
    <recommendedName>
        <fullName evidence="4">GDP-mannose pyrophosphatase</fullName>
    </recommendedName>
    <alternativeName>
        <fullName evidence="6">GDP-mannose hydrolase</fullName>
    </alternativeName>
    <alternativeName>
        <fullName evidence="7">GDPMK</fullName>
    </alternativeName>
</protein>
<evidence type="ECO:0000256" key="2">
    <source>
        <dbReference type="ARBA" id="ARBA00001946"/>
    </source>
</evidence>
<comment type="similarity">
    <text evidence="3">Belongs to the Nudix hydrolase family. NudK subfamily.</text>
</comment>
<dbReference type="GO" id="GO:0016462">
    <property type="term" value="F:pyrophosphatase activity"/>
    <property type="evidence" value="ECO:0007669"/>
    <property type="project" value="UniProtKB-ARBA"/>
</dbReference>
<evidence type="ECO:0000313" key="11">
    <source>
        <dbReference type="Proteomes" id="UP000184096"/>
    </source>
</evidence>
<sequence length="181" mass="20336">MSDQWPKIKSRKTETLSPWVELVTREVEVSPEVSEIYLSVKPQDYLAIVAQTPSGHFPIVRQYRPAIEAFTWELPAGLTEPGEDLAEGCRRELLEETGFRTRTIHSLGTAAPCTGRLSNRIHTFFLETAERVEDFVPEPGMAVKLVTAAELVRMITSGEFISQLHLGALLLAELRSFITLR</sequence>
<dbReference type="EMBL" id="LT670849">
    <property type="protein sequence ID" value="SHN82309.1"/>
    <property type="molecule type" value="Genomic_DNA"/>
</dbReference>